<organism evidence="1 2">
    <name type="scientific">Trichoderma cornu-damae</name>
    <dbReference type="NCBI Taxonomy" id="654480"/>
    <lineage>
        <taxon>Eukaryota</taxon>
        <taxon>Fungi</taxon>
        <taxon>Dikarya</taxon>
        <taxon>Ascomycota</taxon>
        <taxon>Pezizomycotina</taxon>
        <taxon>Sordariomycetes</taxon>
        <taxon>Hypocreomycetidae</taxon>
        <taxon>Hypocreales</taxon>
        <taxon>Hypocreaceae</taxon>
        <taxon>Trichoderma</taxon>
    </lineage>
</organism>
<dbReference type="OrthoDB" id="9995434at2759"/>
<evidence type="ECO:0000313" key="2">
    <source>
        <dbReference type="Proteomes" id="UP000827724"/>
    </source>
</evidence>
<evidence type="ECO:0000313" key="1">
    <source>
        <dbReference type="EMBL" id="KAH6605919.1"/>
    </source>
</evidence>
<accession>A0A9P8TW47</accession>
<dbReference type="AlphaFoldDB" id="A0A9P8TW47"/>
<proteinExistence type="predicted"/>
<gene>
    <name evidence="1" type="ORF">Trco_005072</name>
</gene>
<comment type="caution">
    <text evidence="1">The sequence shown here is derived from an EMBL/GenBank/DDBJ whole genome shotgun (WGS) entry which is preliminary data.</text>
</comment>
<keyword evidence="2" id="KW-1185">Reference proteome</keyword>
<dbReference type="Proteomes" id="UP000827724">
    <property type="component" value="Unassembled WGS sequence"/>
</dbReference>
<protein>
    <submittedName>
        <fullName evidence="1">Uncharacterized protein</fullName>
    </submittedName>
</protein>
<dbReference type="EMBL" id="JAIWOZ010000004">
    <property type="protein sequence ID" value="KAH6605919.1"/>
    <property type="molecule type" value="Genomic_DNA"/>
</dbReference>
<sequence>MASTCHCLWRKTPSGIITAAACRSVTTAVQVFEIKEVAFSILTAISLGALFFLGSSRNAPLSLCSFHHGRPDAAEKRNNAPSSRATHLRRRRVSAKTAFLALHFEQGRVRMLGIPSRGSELDICCPGRALEPVYDAPHVNPVRRKEASNADGRRGDA</sequence>
<reference evidence="1" key="1">
    <citation type="submission" date="2021-08" db="EMBL/GenBank/DDBJ databases">
        <title>Chromosome-Level Trichoderma cornu-damae using Hi-C Data.</title>
        <authorList>
            <person name="Kim C.S."/>
        </authorList>
    </citation>
    <scope>NUCLEOTIDE SEQUENCE</scope>
    <source>
        <strain evidence="1">KA19-0412C</strain>
    </source>
</reference>
<name>A0A9P8TW47_9HYPO</name>